<feature type="domain" description="Activator of Hsp90 ATPase homologue 1/2-like C-terminal" evidence="2">
    <location>
        <begin position="21"/>
        <end position="145"/>
    </location>
</feature>
<dbReference type="RefSeq" id="WP_099509653.1">
    <property type="nucleotide sequence ID" value="NZ_CP016616.1"/>
</dbReference>
<dbReference type="InterPro" id="IPR023393">
    <property type="entry name" value="START-like_dom_sf"/>
</dbReference>
<dbReference type="InterPro" id="IPR013538">
    <property type="entry name" value="ASHA1/2-like_C"/>
</dbReference>
<dbReference type="OrthoDB" id="9800600at2"/>
<dbReference type="SUPFAM" id="SSF55961">
    <property type="entry name" value="Bet v1-like"/>
    <property type="match status" value="1"/>
</dbReference>
<proteinExistence type="inferred from homology"/>
<comment type="similarity">
    <text evidence="1">Belongs to the AHA1 family.</text>
</comment>
<dbReference type="KEGG" id="moc:BB934_10795"/>
<dbReference type="CDD" id="cd07814">
    <property type="entry name" value="SRPBCC_CalC_Aha1-like"/>
    <property type="match status" value="1"/>
</dbReference>
<accession>A0A1B2EF89</accession>
<dbReference type="Pfam" id="PF08327">
    <property type="entry name" value="AHSA1"/>
    <property type="match status" value="1"/>
</dbReference>
<reference evidence="3" key="1">
    <citation type="submission" date="2016-07" db="EMBL/GenBank/DDBJ databases">
        <title>Microvirga ossetica sp. nov. a new species of rhizobia isolated from root nodules of the legume species Vicia alpestris Steven originated from North Ossetia region in the Caucasus.</title>
        <authorList>
            <person name="Safronova V.I."/>
            <person name="Kuznetsova I.G."/>
            <person name="Sazanova A.L."/>
            <person name="Belimov A."/>
            <person name="Andronov E."/>
            <person name="Osledkin Y.S."/>
            <person name="Onishchuk O.P."/>
            <person name="Kurchak O.N."/>
            <person name="Shaposhnikov A.I."/>
            <person name="Willems A."/>
            <person name="Tikhonovich I.A."/>
        </authorList>
    </citation>
    <scope>NUCLEOTIDE SEQUENCE [LARGE SCALE GENOMIC DNA]</scope>
    <source>
        <strain evidence="3">V5/3M</strain>
    </source>
</reference>
<dbReference type="EMBL" id="CP016616">
    <property type="protein sequence ID" value="ANY78650.1"/>
    <property type="molecule type" value="Genomic_DNA"/>
</dbReference>
<gene>
    <name evidence="3" type="ORF">BB934_10795</name>
</gene>
<dbReference type="Gene3D" id="3.30.530.20">
    <property type="match status" value="1"/>
</dbReference>
<dbReference type="AlphaFoldDB" id="A0A1B2EF89"/>
<evidence type="ECO:0000313" key="3">
    <source>
        <dbReference type="EMBL" id="ANY78650.1"/>
    </source>
</evidence>
<protein>
    <recommendedName>
        <fullName evidence="2">Activator of Hsp90 ATPase homologue 1/2-like C-terminal domain-containing protein</fullName>
    </recommendedName>
</protein>
<evidence type="ECO:0000256" key="1">
    <source>
        <dbReference type="ARBA" id="ARBA00006817"/>
    </source>
</evidence>
<sequence>MKVGTTADRIVIEYDFRRNSRDVWAALTSPEAIGTWWGGTVRLEPKAGGAFREEWIDGTGRKVVTIGTVSRFEPPELLELSWADEDWPQATQVSMNVEPVADAKTVLRLDHRGWSVLPADRRQQLIEQHAAGWHHHLRNLEAYLGR</sequence>
<name>A0A1B2EF89_9HYPH</name>
<evidence type="ECO:0000259" key="2">
    <source>
        <dbReference type="Pfam" id="PF08327"/>
    </source>
</evidence>
<organism evidence="3">
    <name type="scientific">Microvirga ossetica</name>
    <dbReference type="NCBI Taxonomy" id="1882682"/>
    <lineage>
        <taxon>Bacteria</taxon>
        <taxon>Pseudomonadati</taxon>
        <taxon>Pseudomonadota</taxon>
        <taxon>Alphaproteobacteria</taxon>
        <taxon>Hyphomicrobiales</taxon>
        <taxon>Methylobacteriaceae</taxon>
        <taxon>Microvirga</taxon>
    </lineage>
</organism>